<dbReference type="FunFam" id="3.30.70.270:FF:000001">
    <property type="entry name" value="Diguanylate cyclase domain protein"/>
    <property type="match status" value="1"/>
</dbReference>
<sequence>MYSAIKRKKGFTLASIISCIVLLSVLITIVINVIIAFKSQRESLYHNTLELNRITAGDISKTTQSLLVSMKHSLEIAANYLSDADLESSAVLAQLDFFMGTNHYFNSIAVVDAEGVIVSSSPNNLGIIGHKLSTDESKLALKVQKPHISKPYISSTKRMIVLVSQPIFSREGTYRGYVAGTIYLQYENIFREILGVQNENNSGSYFYVVDGEGNMIYHPHMEDHPANVSMNPVVQQLMQGKSGQQQVVNSQGIEFLAGYSVVPETNWGIVSQTPVSYVENKSWDLITDMLKVSTPFLLLLLILTMWLSRKLSSPLYQLANYAAQLTKMDQVPETLPSRVYWNYEANQLNTTVALAFHEMKRKNEELFHESQTDALTGLPNRRTLKLITEDLELRQIPFSVIMLDLDHFKSVNDEFGHPKGDEVLRLLAAKMLELKREGDYCFRYGGEEFTIVLPHTSEEEAFDVAEQLRMQMEQAITPIGRQVTLSLGIASNTARLKDTDDLFKQADDALYAAKHSGRNQTILHSQISE</sequence>
<evidence type="ECO:0000256" key="2">
    <source>
        <dbReference type="ARBA" id="ARBA00022475"/>
    </source>
</evidence>
<dbReference type="Gene3D" id="3.30.70.270">
    <property type="match status" value="1"/>
</dbReference>
<protein>
    <submittedName>
        <fullName evidence="8">Diguanylate cyclase</fullName>
    </submittedName>
</protein>
<dbReference type="AlphaFoldDB" id="A0A1B2DEJ5"/>
<dbReference type="InterPro" id="IPR033479">
    <property type="entry name" value="dCache_1"/>
</dbReference>
<dbReference type="InterPro" id="IPR000160">
    <property type="entry name" value="GGDEF_dom"/>
</dbReference>
<keyword evidence="3 6" id="KW-0812">Transmembrane</keyword>
<dbReference type="InterPro" id="IPR029151">
    <property type="entry name" value="Sensor-like_sf"/>
</dbReference>
<evidence type="ECO:0000259" key="7">
    <source>
        <dbReference type="PROSITE" id="PS50887"/>
    </source>
</evidence>
<gene>
    <name evidence="8" type="ORF">BBD42_06420</name>
</gene>
<dbReference type="CDD" id="cd18773">
    <property type="entry name" value="PDC1_HK_sensor"/>
    <property type="match status" value="1"/>
</dbReference>
<comment type="subcellular location">
    <subcellularLocation>
        <location evidence="1">Cell membrane</location>
        <topology evidence="1">Multi-pass membrane protein</topology>
    </subcellularLocation>
</comment>
<dbReference type="Gene3D" id="3.30.450.20">
    <property type="entry name" value="PAS domain"/>
    <property type="match status" value="1"/>
</dbReference>
<dbReference type="PROSITE" id="PS50887">
    <property type="entry name" value="GGDEF"/>
    <property type="match status" value="1"/>
</dbReference>
<reference evidence="8" key="1">
    <citation type="submission" date="2016-08" db="EMBL/GenBank/DDBJ databases">
        <title>Complete Genome Seqeunce of Paenibacillus sp. BIHB 4019 from tea rhizoplane.</title>
        <authorList>
            <person name="Thakur R."/>
            <person name="Swarnkar M.K."/>
            <person name="Gulati A."/>
        </authorList>
    </citation>
    <scope>NUCLEOTIDE SEQUENCE [LARGE SCALE GENOMIC DNA]</scope>
    <source>
        <strain evidence="8">BIHB4019</strain>
    </source>
</reference>
<evidence type="ECO:0000256" key="1">
    <source>
        <dbReference type="ARBA" id="ARBA00004651"/>
    </source>
</evidence>
<dbReference type="NCBIfam" id="TIGR00254">
    <property type="entry name" value="GGDEF"/>
    <property type="match status" value="1"/>
</dbReference>
<dbReference type="GO" id="GO:0052621">
    <property type="term" value="F:diguanylate cyclase activity"/>
    <property type="evidence" value="ECO:0007669"/>
    <property type="project" value="TreeGrafter"/>
</dbReference>
<evidence type="ECO:0000256" key="6">
    <source>
        <dbReference type="SAM" id="Phobius"/>
    </source>
</evidence>
<accession>A0A1B2DEJ5</accession>
<keyword evidence="4 6" id="KW-1133">Transmembrane helix</keyword>
<dbReference type="GO" id="GO:0005886">
    <property type="term" value="C:plasma membrane"/>
    <property type="evidence" value="ECO:0007669"/>
    <property type="project" value="UniProtKB-SubCell"/>
</dbReference>
<feature type="domain" description="GGDEF" evidence="7">
    <location>
        <begin position="396"/>
        <end position="526"/>
    </location>
</feature>
<dbReference type="PANTHER" id="PTHR45138:SF9">
    <property type="entry name" value="DIGUANYLATE CYCLASE DGCM-RELATED"/>
    <property type="match status" value="1"/>
</dbReference>
<name>A0A1B2DEJ5_9BACL</name>
<dbReference type="EMBL" id="CP016808">
    <property type="protein sequence ID" value="ANY66133.1"/>
    <property type="molecule type" value="Genomic_DNA"/>
</dbReference>
<dbReference type="GO" id="GO:1902201">
    <property type="term" value="P:negative regulation of bacterial-type flagellum-dependent cell motility"/>
    <property type="evidence" value="ECO:0007669"/>
    <property type="project" value="TreeGrafter"/>
</dbReference>
<dbReference type="InterPro" id="IPR050469">
    <property type="entry name" value="Diguanylate_Cyclase"/>
</dbReference>
<dbReference type="CDD" id="cd01949">
    <property type="entry name" value="GGDEF"/>
    <property type="match status" value="1"/>
</dbReference>
<dbReference type="CDD" id="cd12912">
    <property type="entry name" value="PDC2_MCP_like"/>
    <property type="match status" value="1"/>
</dbReference>
<dbReference type="InterPro" id="IPR029787">
    <property type="entry name" value="Nucleotide_cyclase"/>
</dbReference>
<dbReference type="SUPFAM" id="SSF103190">
    <property type="entry name" value="Sensory domain-like"/>
    <property type="match status" value="2"/>
</dbReference>
<dbReference type="InterPro" id="IPR043128">
    <property type="entry name" value="Rev_trsase/Diguanyl_cyclase"/>
</dbReference>
<dbReference type="SMART" id="SM00267">
    <property type="entry name" value="GGDEF"/>
    <property type="match status" value="1"/>
</dbReference>
<evidence type="ECO:0000256" key="4">
    <source>
        <dbReference type="ARBA" id="ARBA00022989"/>
    </source>
</evidence>
<dbReference type="Pfam" id="PF00990">
    <property type="entry name" value="GGDEF"/>
    <property type="match status" value="1"/>
</dbReference>
<organism evidence="8">
    <name type="scientific">Paenibacillus sp. BIHB 4019</name>
    <dbReference type="NCBI Taxonomy" id="1870819"/>
    <lineage>
        <taxon>Bacteria</taxon>
        <taxon>Bacillati</taxon>
        <taxon>Bacillota</taxon>
        <taxon>Bacilli</taxon>
        <taxon>Bacillales</taxon>
        <taxon>Paenibacillaceae</taxon>
        <taxon>Paenibacillus</taxon>
    </lineage>
</organism>
<dbReference type="PANTHER" id="PTHR45138">
    <property type="entry name" value="REGULATORY COMPONENTS OF SENSORY TRANSDUCTION SYSTEM"/>
    <property type="match status" value="1"/>
</dbReference>
<evidence type="ECO:0000313" key="8">
    <source>
        <dbReference type="EMBL" id="ANY66133.1"/>
    </source>
</evidence>
<keyword evidence="5 6" id="KW-0472">Membrane</keyword>
<dbReference type="SUPFAM" id="SSF55073">
    <property type="entry name" value="Nucleotide cyclase"/>
    <property type="match status" value="1"/>
</dbReference>
<feature type="transmembrane region" description="Helical" evidence="6">
    <location>
        <begin position="12"/>
        <end position="37"/>
    </location>
</feature>
<dbReference type="Pfam" id="PF02743">
    <property type="entry name" value="dCache_1"/>
    <property type="match status" value="1"/>
</dbReference>
<evidence type="ECO:0000256" key="3">
    <source>
        <dbReference type="ARBA" id="ARBA00022692"/>
    </source>
</evidence>
<keyword evidence="2" id="KW-1003">Cell membrane</keyword>
<evidence type="ECO:0000256" key="5">
    <source>
        <dbReference type="ARBA" id="ARBA00023136"/>
    </source>
</evidence>
<proteinExistence type="predicted"/>
<dbReference type="RefSeq" id="WP_099517504.1">
    <property type="nucleotide sequence ID" value="NZ_CP016808.1"/>
</dbReference>
<dbReference type="GO" id="GO:0043709">
    <property type="term" value="P:cell adhesion involved in single-species biofilm formation"/>
    <property type="evidence" value="ECO:0007669"/>
    <property type="project" value="TreeGrafter"/>
</dbReference>